<sequence>MQIERFTDIIRLSIDPAQDTSDWRWPRSVHGGKDGLPRFLDDTDAGTHPRTRISGFPREQEERTDNREETSRRTQRNQEGRRAAETTKNKKRRRTTTGGTGTARFPEKQPSKDERGRTETRLQTATPQEGRG</sequence>
<reference evidence="2" key="1">
    <citation type="journal article" date="2022" name="bioRxiv">
        <title>Sequencing and chromosome-scale assembly of the giantPleurodeles waltlgenome.</title>
        <authorList>
            <person name="Brown T."/>
            <person name="Elewa A."/>
            <person name="Iarovenko S."/>
            <person name="Subramanian E."/>
            <person name="Araus A.J."/>
            <person name="Petzold A."/>
            <person name="Susuki M."/>
            <person name="Suzuki K.-i.T."/>
            <person name="Hayashi T."/>
            <person name="Toyoda A."/>
            <person name="Oliveira C."/>
            <person name="Osipova E."/>
            <person name="Leigh N.D."/>
            <person name="Simon A."/>
            <person name="Yun M.H."/>
        </authorList>
    </citation>
    <scope>NUCLEOTIDE SEQUENCE</scope>
    <source>
        <strain evidence="2">20211129_DDA</strain>
        <tissue evidence="2">Liver</tissue>
    </source>
</reference>
<dbReference type="AlphaFoldDB" id="A0AAV7PQC3"/>
<evidence type="ECO:0000256" key="1">
    <source>
        <dbReference type="SAM" id="MobiDB-lite"/>
    </source>
</evidence>
<evidence type="ECO:0000313" key="3">
    <source>
        <dbReference type="Proteomes" id="UP001066276"/>
    </source>
</evidence>
<gene>
    <name evidence="2" type="ORF">NDU88_007807</name>
</gene>
<feature type="region of interest" description="Disordered" evidence="1">
    <location>
        <begin position="19"/>
        <end position="132"/>
    </location>
</feature>
<accession>A0AAV7PQC3</accession>
<name>A0AAV7PQC3_PLEWA</name>
<feature type="compositionally biased region" description="Polar residues" evidence="1">
    <location>
        <begin position="121"/>
        <end position="132"/>
    </location>
</feature>
<keyword evidence="3" id="KW-1185">Reference proteome</keyword>
<evidence type="ECO:0000313" key="2">
    <source>
        <dbReference type="EMBL" id="KAJ1129437.1"/>
    </source>
</evidence>
<organism evidence="2 3">
    <name type="scientific">Pleurodeles waltl</name>
    <name type="common">Iberian ribbed newt</name>
    <dbReference type="NCBI Taxonomy" id="8319"/>
    <lineage>
        <taxon>Eukaryota</taxon>
        <taxon>Metazoa</taxon>
        <taxon>Chordata</taxon>
        <taxon>Craniata</taxon>
        <taxon>Vertebrata</taxon>
        <taxon>Euteleostomi</taxon>
        <taxon>Amphibia</taxon>
        <taxon>Batrachia</taxon>
        <taxon>Caudata</taxon>
        <taxon>Salamandroidea</taxon>
        <taxon>Salamandridae</taxon>
        <taxon>Pleurodelinae</taxon>
        <taxon>Pleurodeles</taxon>
    </lineage>
</organism>
<proteinExistence type="predicted"/>
<comment type="caution">
    <text evidence="2">The sequence shown here is derived from an EMBL/GenBank/DDBJ whole genome shotgun (WGS) entry which is preliminary data.</text>
</comment>
<feature type="compositionally biased region" description="Basic and acidic residues" evidence="1">
    <location>
        <begin position="58"/>
        <end position="88"/>
    </location>
</feature>
<feature type="compositionally biased region" description="Basic and acidic residues" evidence="1">
    <location>
        <begin position="21"/>
        <end position="47"/>
    </location>
</feature>
<protein>
    <submittedName>
        <fullName evidence="2">Uncharacterized protein</fullName>
    </submittedName>
</protein>
<dbReference type="Proteomes" id="UP001066276">
    <property type="component" value="Chromosome 7"/>
</dbReference>
<dbReference type="EMBL" id="JANPWB010000011">
    <property type="protein sequence ID" value="KAJ1129437.1"/>
    <property type="molecule type" value="Genomic_DNA"/>
</dbReference>
<feature type="compositionally biased region" description="Basic and acidic residues" evidence="1">
    <location>
        <begin position="105"/>
        <end position="120"/>
    </location>
</feature>